<dbReference type="InterPro" id="IPR036937">
    <property type="entry name" value="Adhesion_dom_fimbrial_sf"/>
</dbReference>
<dbReference type="Proteomes" id="UP000321307">
    <property type="component" value="Unassembled WGS sequence"/>
</dbReference>
<evidence type="ECO:0000313" key="3">
    <source>
        <dbReference type="Proteomes" id="UP000321307"/>
    </source>
</evidence>
<dbReference type="SUPFAM" id="SSF49401">
    <property type="entry name" value="Bacterial adhesins"/>
    <property type="match status" value="1"/>
</dbReference>
<feature type="signal peptide" evidence="1">
    <location>
        <begin position="1"/>
        <end position="20"/>
    </location>
</feature>
<sequence>MRTSGWVLTLFGLLTFSAWSAVNTGTSTIDFESITGGGTCAVSADSPVVLGDKNGIDPTPALDKDWVGLGKTTFKINLTGCVGLGGATTAPKITLSGTTVSGKSATANDSLFSTGTNATGFGVIIYNTDNPGAGNTNIATSSGGTIPIPGYGLGTALNGDTSVTLMAAVGCGTAVDCKGETLNPGALSASITFGFAYK</sequence>
<dbReference type="GO" id="GO:0009289">
    <property type="term" value="C:pilus"/>
    <property type="evidence" value="ECO:0007669"/>
    <property type="project" value="InterPro"/>
</dbReference>
<dbReference type="Gene3D" id="2.60.40.1090">
    <property type="entry name" value="Fimbrial-type adhesion domain"/>
    <property type="match status" value="1"/>
</dbReference>
<dbReference type="EMBL" id="VOUP01000055">
    <property type="protein sequence ID" value="TXE22533.1"/>
    <property type="molecule type" value="Genomic_DNA"/>
</dbReference>
<dbReference type="InterPro" id="IPR008966">
    <property type="entry name" value="Adhesion_dom_sf"/>
</dbReference>
<name>A0A9X9BXV5_9GAMM</name>
<evidence type="ECO:0000313" key="2">
    <source>
        <dbReference type="EMBL" id="TXE22533.1"/>
    </source>
</evidence>
<proteinExistence type="predicted"/>
<feature type="chain" id="PRO_5040789547" evidence="1">
    <location>
        <begin position="21"/>
        <end position="198"/>
    </location>
</feature>
<dbReference type="AlphaFoldDB" id="A0A9X9BXV5"/>
<reference evidence="2 3" key="1">
    <citation type="submission" date="2019-07" db="EMBL/GenBank/DDBJ databases">
        <title>Serratia strains were isolated from fresh produce.</title>
        <authorList>
            <person name="Cho G.-S."/>
            <person name="Stein M."/>
            <person name="Lee W."/>
            <person name="Suh S.H."/>
            <person name="Franz C.M.A.P."/>
        </authorList>
    </citation>
    <scope>NUCLEOTIDE SEQUENCE [LARGE SCALE GENOMIC DNA]</scope>
    <source>
        <strain evidence="2 3">S17</strain>
    </source>
</reference>
<keyword evidence="1" id="KW-0732">Signal</keyword>
<protein>
    <submittedName>
        <fullName evidence="2">Type 1 fimbrial protein</fullName>
    </submittedName>
</protein>
<organism evidence="2 3">
    <name type="scientific">Serratia ureilytica</name>
    <dbReference type="NCBI Taxonomy" id="300181"/>
    <lineage>
        <taxon>Bacteria</taxon>
        <taxon>Pseudomonadati</taxon>
        <taxon>Pseudomonadota</taxon>
        <taxon>Gammaproteobacteria</taxon>
        <taxon>Enterobacterales</taxon>
        <taxon>Yersiniaceae</taxon>
        <taxon>Serratia</taxon>
    </lineage>
</organism>
<dbReference type="GO" id="GO:0007155">
    <property type="term" value="P:cell adhesion"/>
    <property type="evidence" value="ECO:0007669"/>
    <property type="project" value="InterPro"/>
</dbReference>
<dbReference type="RefSeq" id="WP_147839255.1">
    <property type="nucleotide sequence ID" value="NZ_VOUP01000055.1"/>
</dbReference>
<accession>A0A9X9BXV5</accession>
<gene>
    <name evidence="2" type="ORF">FOT63_25470</name>
</gene>
<comment type="caution">
    <text evidence="2">The sequence shown here is derived from an EMBL/GenBank/DDBJ whole genome shotgun (WGS) entry which is preliminary data.</text>
</comment>
<evidence type="ECO:0000256" key="1">
    <source>
        <dbReference type="SAM" id="SignalP"/>
    </source>
</evidence>